<evidence type="ECO:0000259" key="2">
    <source>
        <dbReference type="Pfam" id="PF00808"/>
    </source>
</evidence>
<evidence type="ECO:0000313" key="5">
    <source>
        <dbReference type="Proteomes" id="UP000318821"/>
    </source>
</evidence>
<dbReference type="InterPro" id="IPR003958">
    <property type="entry name" value="CBFA_NFYB_domain"/>
</dbReference>
<dbReference type="GO" id="GO:0046982">
    <property type="term" value="F:protein heterodimerization activity"/>
    <property type="evidence" value="ECO:0007669"/>
    <property type="project" value="InterPro"/>
</dbReference>
<feature type="compositionally biased region" description="Acidic residues" evidence="1">
    <location>
        <begin position="136"/>
        <end position="162"/>
    </location>
</feature>
<dbReference type="SUPFAM" id="SSF47113">
    <property type="entry name" value="Histone-fold"/>
    <property type="match status" value="1"/>
</dbReference>
<evidence type="ECO:0000256" key="1">
    <source>
        <dbReference type="SAM" id="MobiDB-lite"/>
    </source>
</evidence>
<reference evidence="3" key="3">
    <citation type="submission" date="2020-06" db="EMBL/GenBank/DDBJ databases">
        <authorList>
            <person name="Camacho E."/>
            <person name="Gonzalez-de la Fuente S."/>
            <person name="Rastrojo A."/>
            <person name="Peiro-Pastor R."/>
            <person name="Solana JC."/>
            <person name="Tabera L."/>
            <person name="Gamarro F."/>
            <person name="Carrasco-Ramiro F."/>
            <person name="Requena JM."/>
            <person name="Aguado B."/>
        </authorList>
    </citation>
    <scope>NUCLEOTIDE SEQUENCE</scope>
</reference>
<feature type="compositionally biased region" description="Low complexity" evidence="1">
    <location>
        <begin position="38"/>
        <end position="59"/>
    </location>
</feature>
<evidence type="ECO:0000313" key="3">
    <source>
        <dbReference type="EMBL" id="CAC5433798.1"/>
    </source>
</evidence>
<dbReference type="VEuPathDB" id="TriTrypDB:LDHU3_34.3570"/>
<feature type="compositionally biased region" description="Basic and acidic residues" evidence="1">
    <location>
        <begin position="84"/>
        <end position="94"/>
    </location>
</feature>
<dbReference type="VEuPathDB" id="TriTrypDB:LdBPK_342140.1"/>
<organism evidence="4 5">
    <name type="scientific">Leishmania donovani</name>
    <dbReference type="NCBI Taxonomy" id="5661"/>
    <lineage>
        <taxon>Eukaryota</taxon>
        <taxon>Discoba</taxon>
        <taxon>Euglenozoa</taxon>
        <taxon>Kinetoplastea</taxon>
        <taxon>Metakinetoplastina</taxon>
        <taxon>Trypanosomatida</taxon>
        <taxon>Trypanosomatidae</taxon>
        <taxon>Leishmaniinae</taxon>
        <taxon>Leishmania</taxon>
    </lineage>
</organism>
<reference evidence="4" key="1">
    <citation type="submission" date="2019-02" db="EMBL/GenBank/DDBJ databases">
        <title>FDA dAtabase for Regulatory Grade micrObial Sequences (FDA-ARGOS): Supporting development and validation of Infectious Disease Dx tests.</title>
        <authorList>
            <person name="Duncan R."/>
            <person name="Fisher C."/>
            <person name="Tallon L.J."/>
            <person name="Sadzewicz L."/>
            <person name="Sengamalay N."/>
            <person name="Ott S."/>
            <person name="Godinez A."/>
            <person name="Nagaraj S."/>
            <person name="Nadendla S."/>
            <person name="Sichtig H."/>
        </authorList>
    </citation>
    <scope>NUCLEOTIDE SEQUENCE</scope>
    <source>
        <strain evidence="4">FDAARGOS_360</strain>
    </source>
</reference>
<gene>
    <name evidence="4" type="ORF">CGC20_21390</name>
    <name evidence="3" type="ORF">LDHU3_34.3570</name>
</gene>
<feature type="region of interest" description="Disordered" evidence="1">
    <location>
        <begin position="346"/>
        <end position="365"/>
    </location>
</feature>
<dbReference type="Proteomes" id="UP000601710">
    <property type="component" value="Chromosome 34"/>
</dbReference>
<dbReference type="InterPro" id="IPR009072">
    <property type="entry name" value="Histone-fold"/>
</dbReference>
<proteinExistence type="predicted"/>
<accession>A0A504XGU1</accession>
<dbReference type="Pfam" id="PF00808">
    <property type="entry name" value="CBFD_NFYB_HMF"/>
    <property type="match status" value="1"/>
</dbReference>
<feature type="region of interest" description="Disordered" evidence="1">
    <location>
        <begin position="289"/>
        <end position="335"/>
    </location>
</feature>
<feature type="region of interest" description="Disordered" evidence="1">
    <location>
        <begin position="1"/>
        <end position="178"/>
    </location>
</feature>
<dbReference type="VEuPathDB" id="TriTrypDB:LdCL_340029100"/>
<dbReference type="FunFam" id="1.10.20.10:FF:000158">
    <property type="entry name" value="Histone-like_transcription_factor_(CBF/NF-Y)_and_ archaeal_histone/Core_histone_H2A/H2B/H3/H4_-_putative"/>
    <property type="match status" value="1"/>
</dbReference>
<dbReference type="Gene3D" id="1.10.20.10">
    <property type="entry name" value="Histone, subunit A"/>
    <property type="match status" value="1"/>
</dbReference>
<feature type="domain" description="Transcription factor CBF/NF-Y/archaeal histone" evidence="2">
    <location>
        <begin position="191"/>
        <end position="247"/>
    </location>
</feature>
<dbReference type="EMBL" id="LR812654">
    <property type="protein sequence ID" value="CAC5433798.1"/>
    <property type="molecule type" value="Genomic_DNA"/>
</dbReference>
<dbReference type="Proteomes" id="UP000318821">
    <property type="component" value="Unassembled WGS sequence"/>
</dbReference>
<sequence length="365" mass="37900">MSAEGDMDGVAYGGTLGSTLDPDEGEEELASYLVPRLATYAPPTSPLSSSLASQVGEADGAAEEDHALPLSRQLGGSGSQAWDSGERSAAHAIEDDTVEGVALRASHGLPMQSSASPDEEAQANAGSGLDPFLTEMDAEDVDDWREEDEHDADEYDEEEADNTDAPPQTRSGTRRRGASAVPNYVNAFAHSRVKELLKYEGSSSIISKDAISAVSEAVALLTRDLVAMAAGEATKRHRKTVTYEDIARVAQLLDRFSFLAEVLPPVAASSSNALGAGNSIVIGSSAHSAAIPGSSSGTRRHGDPSVRSRSAHGCPGRNALQNLGESPPASARSKTAHVGVLGAAAHRSAVHPQPGAGLRQATLRF</sequence>
<name>A0A504XGU1_LEIDO</name>
<protein>
    <submittedName>
        <fullName evidence="4">Histone-like transcription factor (CBF/NF-Y) and archaeal histone family protein</fullName>
    </submittedName>
    <submittedName>
        <fullName evidence="3">Histone-like_transcription_factor_(CBF/NF-Y)_and_ archaeal_histone/Core_histone_H2A/H2B/H3/H4_putative/Pfam:P F00808/Pfam:PF00125</fullName>
    </submittedName>
</protein>
<evidence type="ECO:0000313" key="4">
    <source>
        <dbReference type="EMBL" id="TPP46878.1"/>
    </source>
</evidence>
<dbReference type="EMBL" id="RHLD01000015">
    <property type="protein sequence ID" value="TPP46878.1"/>
    <property type="molecule type" value="Genomic_DNA"/>
</dbReference>
<dbReference type="AlphaFoldDB" id="A0A504XGU1"/>
<reference evidence="5" key="2">
    <citation type="submission" date="2019-02" db="EMBL/GenBank/DDBJ databases">
        <title>FDA dAtabase for Regulatory Grade micrObial Sequences (FDA-ARGOS): Supporting development and validation of Infectious Disease Dx tests.</title>
        <authorList>
            <person name="Duncan R."/>
            <person name="Fisher C."/>
            <person name="Tallon L."/>
            <person name="Sadzewicz L."/>
            <person name="Sengamalay N."/>
            <person name="Ott S."/>
            <person name="Godinez A."/>
            <person name="Nagaraj S."/>
            <person name="Vavikolanu K."/>
            <person name="Vyas G."/>
            <person name="Nadendla S."/>
            <person name="Aluvathingal J."/>
            <person name="Sichtig H."/>
        </authorList>
    </citation>
    <scope>NUCLEOTIDE SEQUENCE [LARGE SCALE GENOMIC DNA]</scope>
    <source>
        <strain evidence="5">FDAARGOS_360</strain>
    </source>
</reference>